<dbReference type="RefSeq" id="WP_079465994.1">
    <property type="nucleotide sequence ID" value="NZ_CP033934.1"/>
</dbReference>
<proteinExistence type="predicted"/>
<reference evidence="1 3" key="1">
    <citation type="submission" date="2017-02" db="EMBL/GenBank/DDBJ databases">
        <authorList>
            <person name="Varghese N."/>
            <person name="Submissions S."/>
        </authorList>
    </citation>
    <scope>NUCLEOTIDE SEQUENCE [LARGE SCALE GENOMIC DNA]</scope>
    <source>
        <strain evidence="1 3">DSM 16775</strain>
    </source>
</reference>
<protein>
    <recommendedName>
        <fullName evidence="5">HTH luxR-type domain-containing protein</fullName>
    </recommendedName>
</protein>
<dbReference type="EMBL" id="FUZE01000014">
    <property type="protein sequence ID" value="SKB91724.1"/>
    <property type="molecule type" value="Genomic_DNA"/>
</dbReference>
<accession>A0AAX2ILJ5</accession>
<keyword evidence="3" id="KW-1185">Reference proteome</keyword>
<reference evidence="2 4" key="2">
    <citation type="submission" date="2018-06" db="EMBL/GenBank/DDBJ databases">
        <authorList>
            <consortium name="Pathogen Informatics"/>
            <person name="Doyle S."/>
        </authorList>
    </citation>
    <scope>NUCLEOTIDE SEQUENCE [LARGE SCALE GENOMIC DNA]</scope>
    <source>
        <strain evidence="2 4">NCTC11212</strain>
    </source>
</reference>
<dbReference type="EMBL" id="UAVR01000011">
    <property type="protein sequence ID" value="SQA90072.1"/>
    <property type="molecule type" value="Genomic_DNA"/>
</dbReference>
<evidence type="ECO:0000313" key="1">
    <source>
        <dbReference type="EMBL" id="SKB91724.1"/>
    </source>
</evidence>
<organism evidence="2 4">
    <name type="scientific">Chryseobacterium balustinum</name>
    <dbReference type="NCBI Taxonomy" id="246"/>
    <lineage>
        <taxon>Bacteria</taxon>
        <taxon>Pseudomonadati</taxon>
        <taxon>Bacteroidota</taxon>
        <taxon>Flavobacteriia</taxon>
        <taxon>Flavobacteriales</taxon>
        <taxon>Weeksellaceae</taxon>
        <taxon>Chryseobacterium group</taxon>
        <taxon>Chryseobacterium</taxon>
    </lineage>
</organism>
<evidence type="ECO:0008006" key="5">
    <source>
        <dbReference type="Google" id="ProtNLM"/>
    </source>
</evidence>
<name>A0AAX2ILJ5_9FLAO</name>
<comment type="caution">
    <text evidence="2">The sequence shown here is derived from an EMBL/GenBank/DDBJ whole genome shotgun (WGS) entry which is preliminary data.</text>
</comment>
<dbReference type="Proteomes" id="UP000190669">
    <property type="component" value="Unassembled WGS sequence"/>
</dbReference>
<dbReference type="Proteomes" id="UP000251937">
    <property type="component" value="Unassembled WGS sequence"/>
</dbReference>
<dbReference type="KEGG" id="cbp:EB354_10850"/>
<evidence type="ECO:0000313" key="4">
    <source>
        <dbReference type="Proteomes" id="UP000251937"/>
    </source>
</evidence>
<gene>
    <name evidence="2" type="ORF">NCTC11212_02284</name>
    <name evidence="1" type="ORF">SAMN05421800_11434</name>
</gene>
<evidence type="ECO:0000313" key="3">
    <source>
        <dbReference type="Proteomes" id="UP000190669"/>
    </source>
</evidence>
<dbReference type="AlphaFoldDB" id="A0AAX2ILJ5"/>
<evidence type="ECO:0000313" key="2">
    <source>
        <dbReference type="EMBL" id="SQA90072.1"/>
    </source>
</evidence>
<sequence length="67" mass="7610">MERLDLLILKYLSQGLKIGEIPKQLEDDESLVVSKSSIEKRLTTIRKICGAKTPFQLAVIAKERKLI</sequence>